<feature type="region of interest" description="Disordered" evidence="1">
    <location>
        <begin position="1"/>
        <end position="21"/>
    </location>
</feature>
<organism evidence="3">
    <name type="scientific">Nicotiana tabacum</name>
    <name type="common">Common tobacco</name>
    <dbReference type="NCBI Taxonomy" id="4097"/>
    <lineage>
        <taxon>Eukaryota</taxon>
        <taxon>Viridiplantae</taxon>
        <taxon>Streptophyta</taxon>
        <taxon>Embryophyta</taxon>
        <taxon>Tracheophyta</taxon>
        <taxon>Spermatophyta</taxon>
        <taxon>Magnoliopsida</taxon>
        <taxon>eudicotyledons</taxon>
        <taxon>Gunneridae</taxon>
        <taxon>Pentapetalae</taxon>
        <taxon>asterids</taxon>
        <taxon>lamiids</taxon>
        <taxon>Solanales</taxon>
        <taxon>Solanaceae</taxon>
        <taxon>Nicotianoideae</taxon>
        <taxon>Nicotianeae</taxon>
        <taxon>Nicotiana</taxon>
    </lineage>
</organism>
<proteinExistence type="predicted"/>
<evidence type="ECO:0000313" key="3">
    <source>
        <dbReference type="RefSeq" id="XP_016436161.1"/>
    </source>
</evidence>
<protein>
    <recommendedName>
        <fullName evidence="2">HAT C-terminal dimerisation domain-containing protein</fullName>
    </recommendedName>
</protein>
<dbReference type="AlphaFoldDB" id="A0A1S3X8F0"/>
<name>A0A1S3X8F0_TOBAC</name>
<evidence type="ECO:0000256" key="1">
    <source>
        <dbReference type="SAM" id="MobiDB-lite"/>
    </source>
</evidence>
<dbReference type="RefSeq" id="XP_016436161.1">
    <property type="nucleotide sequence ID" value="XM_016580675.1"/>
</dbReference>
<dbReference type="Pfam" id="PF05699">
    <property type="entry name" value="Dimer_Tnp_hAT"/>
    <property type="match status" value="1"/>
</dbReference>
<dbReference type="STRING" id="4097.A0A1S3X8F0"/>
<dbReference type="KEGG" id="nta:107762330"/>
<dbReference type="GO" id="GO:0046983">
    <property type="term" value="F:protein dimerization activity"/>
    <property type="evidence" value="ECO:0007669"/>
    <property type="project" value="InterPro"/>
</dbReference>
<dbReference type="OMA" id="MEASINR"/>
<evidence type="ECO:0000259" key="2">
    <source>
        <dbReference type="Pfam" id="PF05699"/>
    </source>
</evidence>
<dbReference type="PaxDb" id="4097-A0A1S3X8F0"/>
<gene>
    <name evidence="3" type="primary">LOC107762330</name>
</gene>
<dbReference type="InterPro" id="IPR012337">
    <property type="entry name" value="RNaseH-like_sf"/>
</dbReference>
<dbReference type="InterPro" id="IPR008906">
    <property type="entry name" value="HATC_C_dom"/>
</dbReference>
<reference evidence="3" key="1">
    <citation type="submission" date="2025-08" db="UniProtKB">
        <authorList>
            <consortium name="RefSeq"/>
        </authorList>
    </citation>
    <scope>IDENTIFICATION</scope>
</reference>
<sequence>MAIIQRKMKSPGERLNGGSNMAHSTPKLQKFAIKVASLTCSSSVCERNWSVFEHIHTKKRNKLTLKCLNDLVFIKYNRTLRRRYNARNIIDPISLDNIDDANEWLTGVPEDHVDEEVFEETSNFTWDDVAEARGIGEKIYGFRGSTSTSSSQRKGKEAATLSLVDEEEEDDEQYNDSRIQEFDSLVQESNAHFVL</sequence>
<dbReference type="SUPFAM" id="SSF53098">
    <property type="entry name" value="Ribonuclease H-like"/>
    <property type="match status" value="1"/>
</dbReference>
<dbReference type="OrthoDB" id="912796at2759"/>
<accession>A0A1S3X8F0</accession>
<feature type="domain" description="HAT C-terminal dimerisation" evidence="2">
    <location>
        <begin position="23"/>
        <end position="77"/>
    </location>
</feature>